<keyword evidence="3 7" id="KW-0507">mRNA processing</keyword>
<gene>
    <name evidence="9" type="ORF">LLUT_LOCUS19560</name>
</gene>
<dbReference type="GO" id="GO:0004523">
    <property type="term" value="F:RNA-DNA hybrid ribonuclease activity"/>
    <property type="evidence" value="ECO:0007669"/>
    <property type="project" value="InterPro"/>
</dbReference>
<dbReference type="PANTHER" id="PTHR12942">
    <property type="entry name" value="STEP II SPLICING FACTOR SLU7"/>
    <property type="match status" value="1"/>
</dbReference>
<dbReference type="PANTHER" id="PTHR12942:SF2">
    <property type="entry name" value="PRE-MRNA-SPLICING FACTOR SLU7"/>
    <property type="match status" value="1"/>
</dbReference>
<evidence type="ECO:0000256" key="6">
    <source>
        <dbReference type="ARBA" id="ARBA00023242"/>
    </source>
</evidence>
<dbReference type="GO" id="GO:0030628">
    <property type="term" value="F:pre-mRNA 3'-splice site binding"/>
    <property type="evidence" value="ECO:0007669"/>
    <property type="project" value="UniProtKB-UniRule"/>
</dbReference>
<evidence type="ECO:0000313" key="10">
    <source>
        <dbReference type="Proteomes" id="UP001497480"/>
    </source>
</evidence>
<dbReference type="GO" id="GO:0000398">
    <property type="term" value="P:mRNA splicing, via spliceosome"/>
    <property type="evidence" value="ECO:0007669"/>
    <property type="project" value="UniProtKB-UniRule"/>
</dbReference>
<evidence type="ECO:0000256" key="2">
    <source>
        <dbReference type="ARBA" id="ARBA00007203"/>
    </source>
</evidence>
<keyword evidence="6 7" id="KW-0539">Nucleus</keyword>
<comment type="caution">
    <text evidence="9">The sequence shown here is derived from an EMBL/GenBank/DDBJ whole genome shotgun (WGS) entry which is preliminary data.</text>
</comment>
<comment type="subunit">
    <text evidence="7">Associated with the spliceosome.</text>
</comment>
<evidence type="ECO:0000256" key="1">
    <source>
        <dbReference type="ARBA" id="ARBA00004123"/>
    </source>
</evidence>
<comment type="function">
    <text evidence="7">Involved in pre-mRNA splicing.</text>
</comment>
<dbReference type="InterPro" id="IPR002156">
    <property type="entry name" value="RNaseH_domain"/>
</dbReference>
<comment type="subcellular location">
    <subcellularLocation>
        <location evidence="1 7">Nucleus</location>
    </subcellularLocation>
</comment>
<evidence type="ECO:0000313" key="9">
    <source>
        <dbReference type="EMBL" id="CAL0318500.1"/>
    </source>
</evidence>
<dbReference type="Proteomes" id="UP001497480">
    <property type="component" value="Unassembled WGS sequence"/>
</dbReference>
<evidence type="ECO:0000256" key="5">
    <source>
        <dbReference type="ARBA" id="ARBA00023187"/>
    </source>
</evidence>
<keyword evidence="4 7" id="KW-0747">Spliceosome</keyword>
<protein>
    <recommendedName>
        <fullName evidence="7">Pre-mRNA-splicing factor SLU7</fullName>
    </recommendedName>
</protein>
<evidence type="ECO:0000256" key="4">
    <source>
        <dbReference type="ARBA" id="ARBA00022728"/>
    </source>
</evidence>
<proteinExistence type="inferred from homology"/>
<comment type="similarity">
    <text evidence="2 7">Belongs to the SLU7 family.</text>
</comment>
<dbReference type="Pfam" id="PF13456">
    <property type="entry name" value="RVT_3"/>
    <property type="match status" value="1"/>
</dbReference>
<keyword evidence="5 7" id="KW-0508">mRNA splicing</keyword>
<keyword evidence="10" id="KW-1185">Reference proteome</keyword>
<sequence length="211" mass="24488">MCSIQLLGSGCPRHHPCAPLVEWIRNLTRMFDMIIFSHVFREANNVADEFATHKLSLRSRSIKCHLNPGRTITNILSWRKLVKKWKSNRNYTKSWYDKGAKIFKAEKYRKGACENCGAMTHDGNSCMDRPRKVGAKWTNKHVALDEKIETSELDYDDKWDRWNGYDASTYAVNDILLAHSCPPSLTWFSLRIRKNDYKASGLTKESAWKNN</sequence>
<dbReference type="EMBL" id="CAXHTB010000013">
    <property type="protein sequence ID" value="CAL0318500.1"/>
    <property type="molecule type" value="Genomic_DNA"/>
</dbReference>
<name>A0AAV1X9V3_LUPLU</name>
<evidence type="ECO:0000256" key="7">
    <source>
        <dbReference type="RuleBase" id="RU367071"/>
    </source>
</evidence>
<reference evidence="9 10" key="1">
    <citation type="submission" date="2024-03" db="EMBL/GenBank/DDBJ databases">
        <authorList>
            <person name="Martinez-Hernandez J."/>
        </authorList>
    </citation>
    <scope>NUCLEOTIDE SEQUENCE [LARGE SCALE GENOMIC DNA]</scope>
</reference>
<dbReference type="AlphaFoldDB" id="A0AAV1X9V3"/>
<evidence type="ECO:0000256" key="3">
    <source>
        <dbReference type="ARBA" id="ARBA00022664"/>
    </source>
</evidence>
<feature type="domain" description="RNase H type-1" evidence="8">
    <location>
        <begin position="8"/>
        <end position="53"/>
    </location>
</feature>
<dbReference type="InterPro" id="IPR039974">
    <property type="entry name" value="Splicing_factor_SLU7"/>
</dbReference>
<organism evidence="9 10">
    <name type="scientific">Lupinus luteus</name>
    <name type="common">European yellow lupine</name>
    <dbReference type="NCBI Taxonomy" id="3873"/>
    <lineage>
        <taxon>Eukaryota</taxon>
        <taxon>Viridiplantae</taxon>
        <taxon>Streptophyta</taxon>
        <taxon>Embryophyta</taxon>
        <taxon>Tracheophyta</taxon>
        <taxon>Spermatophyta</taxon>
        <taxon>Magnoliopsida</taxon>
        <taxon>eudicotyledons</taxon>
        <taxon>Gunneridae</taxon>
        <taxon>Pentapetalae</taxon>
        <taxon>rosids</taxon>
        <taxon>fabids</taxon>
        <taxon>Fabales</taxon>
        <taxon>Fabaceae</taxon>
        <taxon>Papilionoideae</taxon>
        <taxon>50 kb inversion clade</taxon>
        <taxon>genistoids sensu lato</taxon>
        <taxon>core genistoids</taxon>
        <taxon>Genisteae</taxon>
        <taxon>Lupinus</taxon>
    </lineage>
</organism>
<evidence type="ECO:0000259" key="8">
    <source>
        <dbReference type="Pfam" id="PF13456"/>
    </source>
</evidence>
<dbReference type="GO" id="GO:0005681">
    <property type="term" value="C:spliceosomal complex"/>
    <property type="evidence" value="ECO:0007669"/>
    <property type="project" value="UniProtKB-UniRule"/>
</dbReference>
<accession>A0AAV1X9V3</accession>